<dbReference type="Gene3D" id="2.40.160.20">
    <property type="match status" value="1"/>
</dbReference>
<feature type="signal peptide" evidence="3">
    <location>
        <begin position="1"/>
        <end position="22"/>
    </location>
</feature>
<dbReference type="Pfam" id="PF13505">
    <property type="entry name" value="OMP_b-brl"/>
    <property type="match status" value="1"/>
</dbReference>
<feature type="domain" description="Outer membrane protein beta-barrel" evidence="4">
    <location>
        <begin position="6"/>
        <end position="191"/>
    </location>
</feature>
<feature type="chain" id="PRO_5035248987" description="Outer membrane protein beta-barrel domain-containing protein" evidence="3">
    <location>
        <begin position="23"/>
        <end position="191"/>
    </location>
</feature>
<dbReference type="RefSeq" id="WP_188396197.1">
    <property type="nucleotide sequence ID" value="NZ_BMCG01000004.1"/>
</dbReference>
<evidence type="ECO:0000256" key="3">
    <source>
        <dbReference type="SAM" id="SignalP"/>
    </source>
</evidence>
<dbReference type="GO" id="GO:0009279">
    <property type="term" value="C:cell outer membrane"/>
    <property type="evidence" value="ECO:0007669"/>
    <property type="project" value="UniProtKB-SubCell"/>
</dbReference>
<reference evidence="5" key="1">
    <citation type="journal article" date="2014" name="Int. J. Syst. Evol. Microbiol.">
        <title>Complete genome sequence of Corynebacterium casei LMG S-19264T (=DSM 44701T), isolated from a smear-ripened cheese.</title>
        <authorList>
            <consortium name="US DOE Joint Genome Institute (JGI-PGF)"/>
            <person name="Walter F."/>
            <person name="Albersmeier A."/>
            <person name="Kalinowski J."/>
            <person name="Ruckert C."/>
        </authorList>
    </citation>
    <scope>NUCLEOTIDE SEQUENCE</scope>
    <source>
        <strain evidence="5">CCM 7086</strain>
    </source>
</reference>
<dbReference type="InterPro" id="IPR027385">
    <property type="entry name" value="Beta-barrel_OMP"/>
</dbReference>
<gene>
    <name evidence="5" type="ORF">GCM10007205_20800</name>
</gene>
<dbReference type="InterPro" id="IPR011250">
    <property type="entry name" value="OMP/PagP_B-barrel"/>
</dbReference>
<keyword evidence="6" id="KW-1185">Reference proteome</keyword>
<dbReference type="Proteomes" id="UP000620266">
    <property type="component" value="Unassembled WGS sequence"/>
</dbReference>
<evidence type="ECO:0000313" key="5">
    <source>
        <dbReference type="EMBL" id="GGC11483.1"/>
    </source>
</evidence>
<dbReference type="EMBL" id="BMCG01000004">
    <property type="protein sequence ID" value="GGC11483.1"/>
    <property type="molecule type" value="Genomic_DNA"/>
</dbReference>
<name>A0A8J2UNA0_9BURK</name>
<accession>A0A8J2UNA0</accession>
<sequence>MKKQLSLLAFGIATALPLSAFAEGAYVGVNAGRANHKVHFDDGESAKDNATGYKLYAGYNFNQNFGVEGGYTHLGKYSDSWDDGAGDSGSETIKGRALYVAATGTLPLSEQFSLFGKLGVTQNRVKASIVENGNFASASKSRTTGLFGVGASFHFSRNLAAVLEYENYGNVKFSDVKLKANLVSIGLRYAF</sequence>
<evidence type="ECO:0000313" key="6">
    <source>
        <dbReference type="Proteomes" id="UP000620266"/>
    </source>
</evidence>
<protein>
    <recommendedName>
        <fullName evidence="4">Outer membrane protein beta-barrel domain-containing protein</fullName>
    </recommendedName>
</protein>
<dbReference type="AlphaFoldDB" id="A0A8J2UNA0"/>
<evidence type="ECO:0000256" key="2">
    <source>
        <dbReference type="ARBA" id="ARBA00022729"/>
    </source>
</evidence>
<proteinExistence type="predicted"/>
<reference evidence="5" key="2">
    <citation type="submission" date="2020-09" db="EMBL/GenBank/DDBJ databases">
        <authorList>
            <person name="Sun Q."/>
            <person name="Sedlacek I."/>
        </authorList>
    </citation>
    <scope>NUCLEOTIDE SEQUENCE</scope>
    <source>
        <strain evidence="5">CCM 7086</strain>
    </source>
</reference>
<dbReference type="SUPFAM" id="SSF56925">
    <property type="entry name" value="OMPA-like"/>
    <property type="match status" value="1"/>
</dbReference>
<keyword evidence="2 3" id="KW-0732">Signal</keyword>
<comment type="caution">
    <text evidence="5">The sequence shown here is derived from an EMBL/GenBank/DDBJ whole genome shotgun (WGS) entry which is preliminary data.</text>
</comment>
<evidence type="ECO:0000256" key="1">
    <source>
        <dbReference type="ARBA" id="ARBA00004442"/>
    </source>
</evidence>
<comment type="subcellular location">
    <subcellularLocation>
        <location evidence="1">Cell outer membrane</location>
    </subcellularLocation>
</comment>
<organism evidence="5 6">
    <name type="scientific">Oxalicibacterium flavum</name>
    <dbReference type="NCBI Taxonomy" id="179467"/>
    <lineage>
        <taxon>Bacteria</taxon>
        <taxon>Pseudomonadati</taxon>
        <taxon>Pseudomonadota</taxon>
        <taxon>Betaproteobacteria</taxon>
        <taxon>Burkholderiales</taxon>
        <taxon>Oxalobacteraceae</taxon>
        <taxon>Oxalicibacterium</taxon>
    </lineage>
</organism>
<evidence type="ECO:0000259" key="4">
    <source>
        <dbReference type="Pfam" id="PF13505"/>
    </source>
</evidence>